<dbReference type="InterPro" id="IPR023753">
    <property type="entry name" value="FAD/NAD-binding_dom"/>
</dbReference>
<dbReference type="PANTHER" id="PTHR15192">
    <property type="entry name" value="PROTEIN CBG05349"/>
    <property type="match status" value="1"/>
</dbReference>
<feature type="domain" description="FAD/NAD(P)-binding" evidence="1">
    <location>
        <begin position="304"/>
        <end position="407"/>
    </location>
</feature>
<organism evidence="2 3">
    <name type="scientific">Eptatretus burgeri</name>
    <name type="common">Inshore hagfish</name>
    <dbReference type="NCBI Taxonomy" id="7764"/>
    <lineage>
        <taxon>Eukaryota</taxon>
        <taxon>Metazoa</taxon>
        <taxon>Chordata</taxon>
        <taxon>Craniata</taxon>
        <taxon>Vertebrata</taxon>
        <taxon>Cyclostomata</taxon>
        <taxon>Myxini</taxon>
        <taxon>Myxiniformes</taxon>
        <taxon>Myxinidae</taxon>
        <taxon>Eptatretinae</taxon>
        <taxon>Eptatretus</taxon>
    </lineage>
</organism>
<reference evidence="2" key="1">
    <citation type="submission" date="2025-08" db="UniProtKB">
        <authorList>
            <consortium name="Ensembl"/>
        </authorList>
    </citation>
    <scope>IDENTIFICATION</scope>
</reference>
<dbReference type="InterPro" id="IPR029731">
    <property type="entry name" value="OSGIN1/2"/>
</dbReference>
<dbReference type="Pfam" id="PF07992">
    <property type="entry name" value="Pyr_redox_2"/>
    <property type="match status" value="1"/>
</dbReference>
<evidence type="ECO:0000313" key="3">
    <source>
        <dbReference type="Proteomes" id="UP000694388"/>
    </source>
</evidence>
<dbReference type="GO" id="GO:0016491">
    <property type="term" value="F:oxidoreductase activity"/>
    <property type="evidence" value="ECO:0007669"/>
    <property type="project" value="InterPro"/>
</dbReference>
<proteinExistence type="predicted"/>
<dbReference type="GeneTree" id="ENSGT00390000006658"/>
<dbReference type="Gene3D" id="3.50.50.60">
    <property type="entry name" value="FAD/NAD(P)-binding domain"/>
    <property type="match status" value="1"/>
</dbReference>
<sequence length="572" mass="62090">MDFAMYRVLHDVHLVCLSVCEQDISKFSRRIGTKLDGQVGCVTRMDRFDFGEDPDPDPARQWDTKRKLFSLAEISVNMETSGSSECCCGMEDAERVTEQASEVVVFDDGSLTLPVIVVGNGPSAIFLSLLLSGWRPQIVSEPSHSNPLLDCKLKELAGQGLFEQDLEYLSQGLEGRTSNPVSLLLDALLRPDADCGSEQPSLLDWHCDSSRAIPHLVLGRGPPGGSWNDMEGSMRTLSLGSWMELPVLSFKDWMLENRRNFRNDRATAADVAAYYRHYVHAMCLDCRFITGTHVTSVKRITPPAHDHSVASWEVNGHHVGTDQQVNKSFRVRAATVVLATGSTDMAVKLGVPGEELSYVGHTAQHLEAILKETPKGLSATFPPVLVIGGGFSAADAVLALRHAGLPVIHAFRSPPGVSGHGLAQLPSSLYPEYHKVLQMMHLGNESYYGFTSLPSHRVLCFLPNNKVLLAGPSNSPLIAQTVLAVAVRIGSAPDLSFLPEGGQALARYPNDRINPRSNPVALEPLTHETEAEPGLFAIGPLAGDKFVRFSLGGVLAVAVCIASRQETESIKT</sequence>
<dbReference type="InterPro" id="IPR036188">
    <property type="entry name" value="FAD/NAD-bd_sf"/>
</dbReference>
<protein>
    <recommendedName>
        <fullName evidence="1">FAD/NAD(P)-binding domain-containing protein</fullName>
    </recommendedName>
</protein>
<accession>A0A8C4NJX5</accession>
<dbReference type="Ensembl" id="ENSEBUT00000003932.1">
    <property type="protein sequence ID" value="ENSEBUP00000003557.1"/>
    <property type="gene ID" value="ENSEBUG00000002578.1"/>
</dbReference>
<name>A0A8C4NJX5_EPTBU</name>
<dbReference type="AlphaFoldDB" id="A0A8C4NJX5"/>
<dbReference type="PRINTS" id="PR00368">
    <property type="entry name" value="FADPNR"/>
</dbReference>
<dbReference type="SUPFAM" id="SSF51905">
    <property type="entry name" value="FAD/NAD(P)-binding domain"/>
    <property type="match status" value="1"/>
</dbReference>
<keyword evidence="3" id="KW-1185">Reference proteome</keyword>
<dbReference type="PANTHER" id="PTHR15192:SF8">
    <property type="entry name" value="FAD_NAD(P)-BINDING DOMAIN-CONTAINING PROTEIN"/>
    <property type="match status" value="1"/>
</dbReference>
<evidence type="ECO:0000259" key="1">
    <source>
        <dbReference type="Pfam" id="PF07992"/>
    </source>
</evidence>
<dbReference type="Proteomes" id="UP000694388">
    <property type="component" value="Unplaced"/>
</dbReference>
<reference evidence="2" key="2">
    <citation type="submission" date="2025-09" db="UniProtKB">
        <authorList>
            <consortium name="Ensembl"/>
        </authorList>
    </citation>
    <scope>IDENTIFICATION</scope>
</reference>
<evidence type="ECO:0000313" key="2">
    <source>
        <dbReference type="Ensembl" id="ENSEBUP00000003557.1"/>
    </source>
</evidence>